<evidence type="ECO:0000256" key="1">
    <source>
        <dbReference type="HAMAP-Rule" id="MF_02088"/>
    </source>
</evidence>
<feature type="transmembrane region" description="Helical" evidence="1">
    <location>
        <begin position="76"/>
        <end position="99"/>
    </location>
</feature>
<sequence>MNASAPRNFKYYDLIMAAFVCVLLCSNLIGAAKAAQLTLPVIGTVTFGADLFFFPISYIFGDILTEVYGYGRDRRVVWAGFGALLFSAFMAFVVVHLPPAQNDFMAAYQPQLEAVFGNTWRIVAGSMIAFACGSFANSFVLAKMKIATQGKYLWARIVGSTVVGQLVDTGVFFLIAFYGIWPNEQLFAVIITQYLFKTIWEAVMYPATAKVVAFLKRAEGVDFYDRDTNFNPFTIKV</sequence>
<gene>
    <name evidence="2" type="ORF">LXT13_15100</name>
</gene>
<feature type="transmembrane region" description="Helical" evidence="1">
    <location>
        <begin position="186"/>
        <end position="207"/>
    </location>
</feature>
<dbReference type="NCBIfam" id="TIGR00697">
    <property type="entry name" value="queuosine precursor transporter"/>
    <property type="match status" value="1"/>
</dbReference>
<keyword evidence="1" id="KW-0812">Transmembrane</keyword>
<comment type="similarity">
    <text evidence="1">Belongs to the vitamin uptake transporter (VUT/ECF) (TC 2.A.88) family. Q precursor transporter subfamily.</text>
</comment>
<dbReference type="EMBL" id="JAJTWU010000005">
    <property type="protein sequence ID" value="MCE4555733.1"/>
    <property type="molecule type" value="Genomic_DNA"/>
</dbReference>
<feature type="transmembrane region" description="Helical" evidence="1">
    <location>
        <begin position="153"/>
        <end position="180"/>
    </location>
</feature>
<dbReference type="Proteomes" id="UP001200741">
    <property type="component" value="Unassembled WGS sequence"/>
</dbReference>
<accession>A0ABS8XYD9</accession>
<keyword evidence="1" id="KW-1133">Transmembrane helix</keyword>
<feature type="transmembrane region" description="Helical" evidence="1">
    <location>
        <begin position="119"/>
        <end position="141"/>
    </location>
</feature>
<dbReference type="Pfam" id="PF02592">
    <property type="entry name" value="Vut_1"/>
    <property type="match status" value="1"/>
</dbReference>
<dbReference type="HAMAP" id="MF_02088">
    <property type="entry name" value="Q_prec_transport"/>
    <property type="match status" value="1"/>
</dbReference>
<keyword evidence="1" id="KW-0813">Transport</keyword>
<keyword evidence="1" id="KW-0997">Cell inner membrane</keyword>
<name>A0ABS8XYD9_9BURK</name>
<dbReference type="PANTHER" id="PTHR34300">
    <property type="entry name" value="QUEUOSINE PRECURSOR TRANSPORTER-RELATED"/>
    <property type="match status" value="1"/>
</dbReference>
<keyword evidence="1" id="KW-0472">Membrane</keyword>
<reference evidence="2 3" key="1">
    <citation type="submission" date="2021-12" db="EMBL/GenBank/DDBJ databases">
        <title>Genome seq of P8.</title>
        <authorList>
            <person name="Seo T."/>
        </authorList>
    </citation>
    <scope>NUCLEOTIDE SEQUENCE [LARGE SCALE GENOMIC DNA]</scope>
    <source>
        <strain evidence="2 3">P8</strain>
    </source>
</reference>
<feature type="transmembrane region" description="Helical" evidence="1">
    <location>
        <begin position="44"/>
        <end position="64"/>
    </location>
</feature>
<evidence type="ECO:0000313" key="2">
    <source>
        <dbReference type="EMBL" id="MCE4555733.1"/>
    </source>
</evidence>
<dbReference type="PANTHER" id="PTHR34300:SF2">
    <property type="entry name" value="QUEUOSINE PRECURSOR TRANSPORTER-RELATED"/>
    <property type="match status" value="1"/>
</dbReference>
<comment type="caution">
    <text evidence="2">The sequence shown here is derived from an EMBL/GenBank/DDBJ whole genome shotgun (WGS) entry which is preliminary data.</text>
</comment>
<organism evidence="2 3">
    <name type="scientific">Pelomonas cellulosilytica</name>
    <dbReference type="NCBI Taxonomy" id="2906762"/>
    <lineage>
        <taxon>Bacteria</taxon>
        <taxon>Pseudomonadati</taxon>
        <taxon>Pseudomonadota</taxon>
        <taxon>Betaproteobacteria</taxon>
        <taxon>Burkholderiales</taxon>
        <taxon>Sphaerotilaceae</taxon>
        <taxon>Roseateles</taxon>
    </lineage>
</organism>
<protein>
    <recommendedName>
        <fullName evidence="1">Probable queuosine precursor transporter</fullName>
        <shortName evidence="1">Q precursor transporter</shortName>
    </recommendedName>
</protein>
<proteinExistence type="inferred from homology"/>
<comment type="subcellular location">
    <subcellularLocation>
        <location evidence="1">Cell inner membrane</location>
        <topology evidence="1">Multi-pass membrane protein</topology>
    </subcellularLocation>
</comment>
<dbReference type="InterPro" id="IPR003744">
    <property type="entry name" value="YhhQ"/>
</dbReference>
<keyword evidence="3" id="KW-1185">Reference proteome</keyword>
<keyword evidence="1" id="KW-1003">Cell membrane</keyword>
<comment type="function">
    <text evidence="1">Involved in the import of queuosine (Q) precursors, required for Q precursor salvage.</text>
</comment>
<dbReference type="RefSeq" id="WP_233372777.1">
    <property type="nucleotide sequence ID" value="NZ_JAJTWU010000005.1"/>
</dbReference>
<evidence type="ECO:0000313" key="3">
    <source>
        <dbReference type="Proteomes" id="UP001200741"/>
    </source>
</evidence>